<dbReference type="SUPFAM" id="SSF52788">
    <property type="entry name" value="Phosphotyrosine protein phosphatases I"/>
    <property type="match status" value="1"/>
</dbReference>
<dbReference type="Pfam" id="PF00037">
    <property type="entry name" value="Fer4"/>
    <property type="match status" value="1"/>
</dbReference>
<dbReference type="InterPro" id="IPR017896">
    <property type="entry name" value="4Fe4S_Fe-S-bd"/>
</dbReference>
<proteinExistence type="predicted"/>
<comment type="caution">
    <text evidence="3">The sequence shown here is derived from an EMBL/GenBank/DDBJ whole genome shotgun (WGS) entry which is preliminary data.</text>
</comment>
<feature type="domain" description="4Fe-4S ferredoxin-type" evidence="2">
    <location>
        <begin position="37"/>
        <end position="67"/>
    </location>
</feature>
<keyword evidence="1" id="KW-0059">Arsenical resistance</keyword>
<dbReference type="PANTHER" id="PTHR43428:SF1">
    <property type="entry name" value="ARSENATE REDUCTASE"/>
    <property type="match status" value="1"/>
</dbReference>
<dbReference type="AlphaFoldDB" id="A0A369M675"/>
<dbReference type="OrthoDB" id="9799372at2"/>
<gene>
    <name evidence="3" type="ORF">C1877_01425</name>
</gene>
<keyword evidence="4" id="KW-1185">Reference proteome</keyword>
<dbReference type="PANTHER" id="PTHR43428">
    <property type="entry name" value="ARSENATE REDUCTASE"/>
    <property type="match status" value="1"/>
</dbReference>
<dbReference type="PROSITE" id="PS51379">
    <property type="entry name" value="4FE4S_FER_2"/>
    <property type="match status" value="2"/>
</dbReference>
<evidence type="ECO:0000313" key="4">
    <source>
        <dbReference type="Proteomes" id="UP000254000"/>
    </source>
</evidence>
<dbReference type="EMBL" id="PPTS01000001">
    <property type="protein sequence ID" value="RDB67130.1"/>
    <property type="molecule type" value="Genomic_DNA"/>
</dbReference>
<evidence type="ECO:0000256" key="1">
    <source>
        <dbReference type="ARBA" id="ARBA00022849"/>
    </source>
</evidence>
<dbReference type="Pfam" id="PF01451">
    <property type="entry name" value="LMWPc"/>
    <property type="match status" value="1"/>
</dbReference>
<dbReference type="Gene3D" id="3.30.70.20">
    <property type="match status" value="1"/>
</dbReference>
<evidence type="ECO:0000259" key="2">
    <source>
        <dbReference type="PROSITE" id="PS51379"/>
    </source>
</evidence>
<feature type="domain" description="4Fe-4S ferredoxin-type" evidence="2">
    <location>
        <begin position="5"/>
        <end position="34"/>
    </location>
</feature>
<dbReference type="InterPro" id="IPR036196">
    <property type="entry name" value="Ptyr_pPase_sf"/>
</dbReference>
<evidence type="ECO:0000313" key="3">
    <source>
        <dbReference type="EMBL" id="RDB67130.1"/>
    </source>
</evidence>
<dbReference type="SMART" id="SM00226">
    <property type="entry name" value="LMWPc"/>
    <property type="match status" value="1"/>
</dbReference>
<reference evidence="3 4" key="1">
    <citation type="journal article" date="2018" name="Elife">
        <title>Discovery and characterization of a prevalent human gut bacterial enzyme sufficient for the inactivation of a family of plant toxins.</title>
        <authorList>
            <person name="Koppel N."/>
            <person name="Bisanz J.E."/>
            <person name="Pandelia M.E."/>
            <person name="Turnbaugh P.J."/>
            <person name="Balskus E.P."/>
        </authorList>
    </citation>
    <scope>NUCLEOTIDE SEQUENCE [LARGE SCALE GENOMIC DNA]</scope>
    <source>
        <strain evidence="3 4">3C</strain>
    </source>
</reference>
<dbReference type="GO" id="GO:0046685">
    <property type="term" value="P:response to arsenic-containing substance"/>
    <property type="evidence" value="ECO:0007669"/>
    <property type="project" value="UniProtKB-KW"/>
</dbReference>
<dbReference type="InterPro" id="IPR023485">
    <property type="entry name" value="Ptyr_pPase"/>
</dbReference>
<sequence>MSKTWYPIIDEAECIGCGACLALCQLGVYKASIGKEAPDVVYPVGCVHGCKGCGSLCPASAISYHGDDGSAGIDYSFETYKPELSCPGKPKVAFVCTHNACRSQIAEALGRKLASDVFESYSAGTELRDSINSDAQRLMLESHGIDMAGCGQRSKLVADIPAPDVVVFMGCEVRCPNVPSEYSEDWGIADPTGKGDGEFLEVIEEIERRVLMLKERLSR</sequence>
<dbReference type="RefSeq" id="WP_114568164.1">
    <property type="nucleotide sequence ID" value="NZ_CABMMS010000001.1"/>
</dbReference>
<protein>
    <recommendedName>
        <fullName evidence="2">4Fe-4S ferredoxin-type domain-containing protein</fullName>
    </recommendedName>
</protein>
<accession>A0A369M675</accession>
<dbReference type="SUPFAM" id="SSF54862">
    <property type="entry name" value="4Fe-4S ferredoxins"/>
    <property type="match status" value="1"/>
</dbReference>
<organism evidence="3 4">
    <name type="scientific">Gordonibacter pamelaeae</name>
    <dbReference type="NCBI Taxonomy" id="471189"/>
    <lineage>
        <taxon>Bacteria</taxon>
        <taxon>Bacillati</taxon>
        <taxon>Actinomycetota</taxon>
        <taxon>Coriobacteriia</taxon>
        <taxon>Eggerthellales</taxon>
        <taxon>Eggerthellaceae</taxon>
        <taxon>Gordonibacter</taxon>
    </lineage>
</organism>
<name>A0A369M675_9ACTN</name>
<dbReference type="Proteomes" id="UP000254000">
    <property type="component" value="Unassembled WGS sequence"/>
</dbReference>
<dbReference type="GeneID" id="78358375"/>
<dbReference type="Gene3D" id="3.40.50.2300">
    <property type="match status" value="1"/>
</dbReference>